<proteinExistence type="predicted"/>
<evidence type="ECO:0000313" key="2">
    <source>
        <dbReference type="Proteomes" id="UP000789617"/>
    </source>
</evidence>
<evidence type="ECO:0000313" key="1">
    <source>
        <dbReference type="EMBL" id="CAH6244928.1"/>
    </source>
</evidence>
<dbReference type="EMBL" id="OW969750">
    <property type="protein sequence ID" value="CAH6244928.1"/>
    <property type="molecule type" value="Genomic_DNA"/>
</dbReference>
<dbReference type="RefSeq" id="WP_179153961.1">
    <property type="nucleotide sequence ID" value="NZ_JAAFAQ010000011.1"/>
</dbReference>
<keyword evidence="2" id="KW-1185">Reference proteome</keyword>
<sequence>MTVSAVGIERRYITKAEFSQSFVEASETFNYHHDILVKVNVRTGQSLLHFVARLHEKWNNDQCIDVYDDDSDRSWGRVKAMDSKDDAGINWYLGFFHGRVEAWKNDPLIVISFRNEIIPAPDGFDKGFELAVIHAISDHDTLFGEDWEKTFPDHMRTKRKQNATILSFHADINQPDAEGTDEP</sequence>
<protein>
    <submittedName>
        <fullName evidence="1">Uncharacterized protein</fullName>
    </submittedName>
</protein>
<keyword evidence="1" id="KW-0614">Plasmid</keyword>
<organism evidence="1 2">
    <name type="scientific">Klebsiella variicola</name>
    <dbReference type="NCBI Taxonomy" id="244366"/>
    <lineage>
        <taxon>Bacteria</taxon>
        <taxon>Pseudomonadati</taxon>
        <taxon>Pseudomonadota</taxon>
        <taxon>Gammaproteobacteria</taxon>
        <taxon>Enterobacterales</taxon>
        <taxon>Enterobacteriaceae</taxon>
        <taxon>Klebsiella/Raoultella group</taxon>
        <taxon>Klebsiella</taxon>
        <taxon>Klebsiella pneumoniae complex</taxon>
    </lineage>
</organism>
<name>A0A9P0VBZ1_KLEVA</name>
<reference evidence="1" key="1">
    <citation type="submission" date="2022-05" db="EMBL/GenBank/DDBJ databases">
        <authorList>
            <person name="Alioto T."/>
            <person name="Alioto T."/>
            <person name="Gomez Garrido J."/>
        </authorList>
    </citation>
    <scope>NUCLEOTIDE SEQUENCE</scope>
    <source>
        <strain evidence="1">0</strain>
        <plasmid evidence="1">P1</plasmid>
    </source>
</reference>
<dbReference type="Proteomes" id="UP000789617">
    <property type="component" value="Plasmid P1"/>
</dbReference>
<gene>
    <name evidence="1" type="ORF">AN2335V1_4781</name>
</gene>
<geneLocation type="plasmid" evidence="1 2">
    <name>P1</name>
</geneLocation>
<accession>A0A9P0VBZ1</accession>
<dbReference type="AlphaFoldDB" id="A0A9P0VBZ1"/>